<evidence type="ECO:0000313" key="2">
    <source>
        <dbReference type="Proteomes" id="UP000826775"/>
    </source>
</evidence>
<dbReference type="Proteomes" id="UP000826775">
    <property type="component" value="Chromosome"/>
</dbReference>
<organism evidence="1 2">
    <name type="scientific">Helicobacter gastrocanis</name>
    <dbReference type="NCBI Taxonomy" id="2849641"/>
    <lineage>
        <taxon>Bacteria</taxon>
        <taxon>Pseudomonadati</taxon>
        <taxon>Campylobacterota</taxon>
        <taxon>Epsilonproteobacteria</taxon>
        <taxon>Campylobacterales</taxon>
        <taxon>Helicobacteraceae</taxon>
        <taxon>Helicobacter</taxon>
    </lineage>
</organism>
<evidence type="ECO:0000313" key="1">
    <source>
        <dbReference type="EMBL" id="BCZ17152.1"/>
    </source>
</evidence>
<dbReference type="EMBL" id="AP024814">
    <property type="protein sequence ID" value="BCZ17152.1"/>
    <property type="molecule type" value="Genomic_DNA"/>
</dbReference>
<proteinExistence type="predicted"/>
<keyword evidence="2" id="KW-1185">Reference proteome</keyword>
<accession>A0ABN6I2C3</accession>
<gene>
    <name evidence="1" type="ORF">NHP190003_04340</name>
</gene>
<name>A0ABN6I2C3_9HELI</name>
<reference evidence="1 2" key="1">
    <citation type="submission" date="2021-07" db="EMBL/GenBank/DDBJ databases">
        <title>Novel Helicobacter sp. Isolated from a dog.</title>
        <authorList>
            <person name="Rimbara E."/>
            <person name="Suzuki M."/>
        </authorList>
    </citation>
    <scope>NUCLEOTIDE SEQUENCE [LARGE SCALE GENOMIC DNA]</scope>
    <source>
        <strain evidence="2">NHP19-003</strain>
    </source>
</reference>
<sequence length="69" mass="8081">MWLGGPDNIKANNKYFKYFDGQKGVYANSQYLKARALATNAKSDWFKADTEKCNEDTYQTLRKFFLENL</sequence>
<protein>
    <submittedName>
        <fullName evidence="1">Uncharacterized protein</fullName>
    </submittedName>
</protein>